<feature type="region of interest" description="Disordered" evidence="7">
    <location>
        <begin position="1"/>
        <end position="36"/>
    </location>
</feature>
<sequence>MNGGSFRDLRISPTAARNGNGHGNGHSNGFRTGGGSPINNYSTFQSDAGVQGLMRTSDRIEQSKKTLAESEDMAKHVLVDLELQRSQLHDMKGMVTETRVMTGEAKTLLQRIADRSFRRKVCLWMIIVVLAITDIVVFYSLFIRR</sequence>
<dbReference type="Gene3D" id="1.20.5.110">
    <property type="match status" value="1"/>
</dbReference>
<dbReference type="SUPFAM" id="SSF58038">
    <property type="entry name" value="SNARE fusion complex"/>
    <property type="match status" value="1"/>
</dbReference>
<dbReference type="Proteomes" id="UP000794436">
    <property type="component" value="Unassembled WGS sequence"/>
</dbReference>
<evidence type="ECO:0000256" key="7">
    <source>
        <dbReference type="SAM" id="MobiDB-lite"/>
    </source>
</evidence>
<keyword evidence="10" id="KW-1185">Reference proteome</keyword>
<organism evidence="9 10">
    <name type="scientific">Pythium oligandrum</name>
    <name type="common">Mycoparasitic fungus</name>
    <dbReference type="NCBI Taxonomy" id="41045"/>
    <lineage>
        <taxon>Eukaryota</taxon>
        <taxon>Sar</taxon>
        <taxon>Stramenopiles</taxon>
        <taxon>Oomycota</taxon>
        <taxon>Peronosporomycetes</taxon>
        <taxon>Pythiales</taxon>
        <taxon>Pythiaceae</taxon>
        <taxon>Pythium</taxon>
    </lineage>
</organism>
<proteinExistence type="predicted"/>
<dbReference type="GO" id="GO:0015031">
    <property type="term" value="P:protein transport"/>
    <property type="evidence" value="ECO:0007669"/>
    <property type="project" value="UniProtKB-KW"/>
</dbReference>
<dbReference type="CDD" id="cd15862">
    <property type="entry name" value="SNARE_Vti1"/>
    <property type="match status" value="1"/>
</dbReference>
<dbReference type="PANTHER" id="PTHR21230">
    <property type="entry name" value="VESICLE TRANSPORT V-SNARE PROTEIN VTI1-RELATED"/>
    <property type="match status" value="1"/>
</dbReference>
<dbReference type="GO" id="GO:0005794">
    <property type="term" value="C:Golgi apparatus"/>
    <property type="evidence" value="ECO:0007669"/>
    <property type="project" value="TreeGrafter"/>
</dbReference>
<comment type="caution">
    <text evidence="9">The sequence shown here is derived from an EMBL/GenBank/DDBJ whole genome shotgun (WGS) entry which is preliminary data.</text>
</comment>
<gene>
    <name evidence="9" type="ORF">Poli38472_008678</name>
</gene>
<evidence type="ECO:0000256" key="6">
    <source>
        <dbReference type="ARBA" id="ARBA00023136"/>
    </source>
</evidence>
<feature type="compositionally biased region" description="Gly residues" evidence="7">
    <location>
        <begin position="20"/>
        <end position="36"/>
    </location>
</feature>
<evidence type="ECO:0000256" key="8">
    <source>
        <dbReference type="SAM" id="Phobius"/>
    </source>
</evidence>
<name>A0A8K1C431_PYTOL</name>
<evidence type="ECO:0000313" key="9">
    <source>
        <dbReference type="EMBL" id="TMW56030.1"/>
    </source>
</evidence>
<dbReference type="GO" id="GO:0012507">
    <property type="term" value="C:ER to Golgi transport vesicle membrane"/>
    <property type="evidence" value="ECO:0007669"/>
    <property type="project" value="TreeGrafter"/>
</dbReference>
<dbReference type="AlphaFoldDB" id="A0A8K1C431"/>
<reference evidence="9" key="1">
    <citation type="submission" date="2019-03" db="EMBL/GenBank/DDBJ databases">
        <title>Long read genome sequence of the mycoparasitic Pythium oligandrum ATCC 38472 isolated from sugarbeet rhizosphere.</title>
        <authorList>
            <person name="Gaulin E."/>
        </authorList>
    </citation>
    <scope>NUCLEOTIDE SEQUENCE</scope>
    <source>
        <strain evidence="9">ATCC 38472_TT</strain>
    </source>
</reference>
<evidence type="ECO:0000313" key="10">
    <source>
        <dbReference type="Proteomes" id="UP000794436"/>
    </source>
</evidence>
<evidence type="ECO:0000256" key="3">
    <source>
        <dbReference type="ARBA" id="ARBA00022692"/>
    </source>
</evidence>
<protein>
    <submittedName>
        <fullName evidence="9">Uncharacterized protein</fullName>
    </submittedName>
</protein>
<evidence type="ECO:0000256" key="4">
    <source>
        <dbReference type="ARBA" id="ARBA00022927"/>
    </source>
</evidence>
<evidence type="ECO:0000256" key="2">
    <source>
        <dbReference type="ARBA" id="ARBA00022448"/>
    </source>
</evidence>
<dbReference type="GO" id="GO:0031201">
    <property type="term" value="C:SNARE complex"/>
    <property type="evidence" value="ECO:0007669"/>
    <property type="project" value="TreeGrafter"/>
</dbReference>
<keyword evidence="2" id="KW-0813">Transport</keyword>
<evidence type="ECO:0000256" key="1">
    <source>
        <dbReference type="ARBA" id="ARBA00004211"/>
    </source>
</evidence>
<keyword evidence="5 8" id="KW-1133">Transmembrane helix</keyword>
<dbReference type="GO" id="GO:0000149">
    <property type="term" value="F:SNARE binding"/>
    <property type="evidence" value="ECO:0007669"/>
    <property type="project" value="TreeGrafter"/>
</dbReference>
<dbReference type="GO" id="GO:0005484">
    <property type="term" value="F:SNAP receptor activity"/>
    <property type="evidence" value="ECO:0007669"/>
    <property type="project" value="TreeGrafter"/>
</dbReference>
<dbReference type="Pfam" id="PF12352">
    <property type="entry name" value="V-SNARE_C"/>
    <property type="match status" value="1"/>
</dbReference>
<dbReference type="OrthoDB" id="430637at2759"/>
<dbReference type="GO" id="GO:0031902">
    <property type="term" value="C:late endosome membrane"/>
    <property type="evidence" value="ECO:0007669"/>
    <property type="project" value="TreeGrafter"/>
</dbReference>
<evidence type="ECO:0000256" key="5">
    <source>
        <dbReference type="ARBA" id="ARBA00022989"/>
    </source>
</evidence>
<dbReference type="EMBL" id="SPLM01000146">
    <property type="protein sequence ID" value="TMW56030.1"/>
    <property type="molecule type" value="Genomic_DNA"/>
</dbReference>
<feature type="transmembrane region" description="Helical" evidence="8">
    <location>
        <begin position="121"/>
        <end position="142"/>
    </location>
</feature>
<keyword evidence="4" id="KW-0653">Protein transport</keyword>
<dbReference type="GO" id="GO:0006906">
    <property type="term" value="P:vesicle fusion"/>
    <property type="evidence" value="ECO:0007669"/>
    <property type="project" value="TreeGrafter"/>
</dbReference>
<accession>A0A8K1C431</accession>
<comment type="subcellular location">
    <subcellularLocation>
        <location evidence="1">Membrane</location>
        <topology evidence="1">Single-pass type IV membrane protein</topology>
    </subcellularLocation>
</comment>
<keyword evidence="6 8" id="KW-0472">Membrane</keyword>
<keyword evidence="3 8" id="KW-0812">Transmembrane</keyword>
<dbReference type="PANTHER" id="PTHR21230:SF97">
    <property type="entry name" value="T-SNARE COILED-COIL HOMOLOGY DOMAIN-CONTAINING PROTEIN"/>
    <property type="match status" value="1"/>
</dbReference>
<dbReference type="GO" id="GO:0005789">
    <property type="term" value="C:endoplasmic reticulum membrane"/>
    <property type="evidence" value="ECO:0007669"/>
    <property type="project" value="TreeGrafter"/>
</dbReference>